<dbReference type="SUPFAM" id="SSF48452">
    <property type="entry name" value="TPR-like"/>
    <property type="match status" value="1"/>
</dbReference>
<dbReference type="Gene3D" id="1.25.40.10">
    <property type="entry name" value="Tetratricopeptide repeat domain"/>
    <property type="match status" value="1"/>
</dbReference>
<reference evidence="1" key="1">
    <citation type="submission" date="2022-03" db="EMBL/GenBank/DDBJ databases">
        <authorList>
            <person name="Martin C."/>
        </authorList>
    </citation>
    <scope>NUCLEOTIDE SEQUENCE</scope>
</reference>
<dbReference type="PANTHER" id="PTHR19959">
    <property type="entry name" value="KINESIN LIGHT CHAIN"/>
    <property type="match status" value="1"/>
</dbReference>
<evidence type="ECO:0000313" key="2">
    <source>
        <dbReference type="Proteomes" id="UP000749559"/>
    </source>
</evidence>
<dbReference type="EMBL" id="CAIIXF020000010">
    <property type="protein sequence ID" value="CAH1796879.1"/>
    <property type="molecule type" value="Genomic_DNA"/>
</dbReference>
<sequence>MAQASSSTYTSNLDEHEERVAKELCALTAEVFRDHEKEAMKIIELGNIYKERCKKETNDREVYVHAVALYNGAKACLNAVPNNLSKYDMYTKKIKAACDEINNLYLSNIVNGSTAPPYKKLKRDEGHETEPKLNNDKKEITDFRKKLKGGMNKVVEVWDRCPKPNTGKNPKYKNELNDATKSICQDNTNFVKKFSSGIMERCISVCGPPPCRFTMVGLGSLARGESTPYSDLEYLFLTADDRYDEYFLNLHFYFQMQVLNLGETPLPAVGINSLNDFYNPHVSNNFYDDVTPSGFKLDGNMPWACKIPPGHKGTIRKEPLKLIGTPKYMAELSTTEADKKHGYHLATIISTATRIMGDEELFNTFRDLLLTVRGSENAEHMYEACLERLKEDCKKYEFTIDNLSVLSRNAKKDYYRFPSILVNNLKDIYGIQKTSPWDIIDELQAHMSSDSCSDLLFMVNIVIGLRLYTYCMKNQQHELVIASHDLFPKDLPSAQDRMSKSESVSREALPIPFTNLLENYFLRYMSSSVSVSARLEEPIQKSLDGSPLLMKSCPLYCDCKYCLLRVKILTAYVAKDDIIDDPDVVLASAQNTWHHKIKPITRKNVVIDIAVCFYTKGDNVSRLQVLKNELQNNKDLSQALKARYTYMIARCHLDLKEYPPALENIDAAIAEYPKERLLAPMIIKLDILCNMEEYEKLISCSQECLRLQTDPECKPWVDKSTDTLWIYFYYTPALIHFKEYEKALDYLIKAKPLCIEVVGETHWRTKTILERMATCYTALGQHEQASLMKDMM</sequence>
<accession>A0A8J1TZF5</accession>
<protein>
    <submittedName>
        <fullName evidence="1">Uncharacterized protein</fullName>
    </submittedName>
</protein>
<dbReference type="GO" id="GO:0008773">
    <property type="term" value="F:[protein-PII] uridylyltransferase activity"/>
    <property type="evidence" value="ECO:0007669"/>
    <property type="project" value="InterPro"/>
</dbReference>
<comment type="caution">
    <text evidence="1">The sequence shown here is derived from an EMBL/GenBank/DDBJ whole genome shotgun (WGS) entry which is preliminary data.</text>
</comment>
<dbReference type="PANTHER" id="PTHR19959:SF119">
    <property type="entry name" value="FUNGAL LIPASE-LIKE DOMAIN-CONTAINING PROTEIN"/>
    <property type="match status" value="1"/>
</dbReference>
<dbReference type="Pfam" id="PF03445">
    <property type="entry name" value="DUF294"/>
    <property type="match status" value="1"/>
</dbReference>
<name>A0A8J1TZF5_OWEFU</name>
<dbReference type="InterPro" id="IPR011990">
    <property type="entry name" value="TPR-like_helical_dom_sf"/>
</dbReference>
<keyword evidence="2" id="KW-1185">Reference proteome</keyword>
<proteinExistence type="predicted"/>
<organism evidence="1 2">
    <name type="scientific">Owenia fusiformis</name>
    <name type="common">Polychaete worm</name>
    <dbReference type="NCBI Taxonomy" id="6347"/>
    <lineage>
        <taxon>Eukaryota</taxon>
        <taxon>Metazoa</taxon>
        <taxon>Spiralia</taxon>
        <taxon>Lophotrochozoa</taxon>
        <taxon>Annelida</taxon>
        <taxon>Polychaeta</taxon>
        <taxon>Sedentaria</taxon>
        <taxon>Canalipalpata</taxon>
        <taxon>Sabellida</taxon>
        <taxon>Oweniida</taxon>
        <taxon>Oweniidae</taxon>
        <taxon>Owenia</taxon>
    </lineage>
</organism>
<dbReference type="Proteomes" id="UP000749559">
    <property type="component" value="Unassembled WGS sequence"/>
</dbReference>
<dbReference type="OrthoDB" id="10260758at2759"/>
<dbReference type="AlphaFoldDB" id="A0A8J1TZF5"/>
<dbReference type="InterPro" id="IPR005105">
    <property type="entry name" value="GlnD_Uridyltrans_N"/>
</dbReference>
<gene>
    <name evidence="1" type="ORF">OFUS_LOCUS21242</name>
</gene>
<evidence type="ECO:0000313" key="1">
    <source>
        <dbReference type="EMBL" id="CAH1796879.1"/>
    </source>
</evidence>